<evidence type="ECO:0000313" key="4">
    <source>
        <dbReference type="EMBL" id="WHI59900.1"/>
    </source>
</evidence>
<gene>
    <name evidence="4" type="ORF">PYH69_14570</name>
</gene>
<evidence type="ECO:0000256" key="1">
    <source>
        <dbReference type="ARBA" id="ARBA00002486"/>
    </source>
</evidence>
<evidence type="ECO:0000256" key="3">
    <source>
        <dbReference type="ARBA" id="ARBA00022629"/>
    </source>
</evidence>
<dbReference type="AlphaFoldDB" id="A0AAX3W3G2"/>
<organism evidence="4 5">
    <name type="scientific">Mammaliicoccus lentus</name>
    <name type="common">Staphylococcus lentus</name>
    <dbReference type="NCBI Taxonomy" id="42858"/>
    <lineage>
        <taxon>Bacteria</taxon>
        <taxon>Bacillati</taxon>
        <taxon>Bacillota</taxon>
        <taxon>Bacilli</taxon>
        <taxon>Bacillales</taxon>
        <taxon>Staphylococcaceae</taxon>
        <taxon>Mammaliicoccus</taxon>
    </lineage>
</organism>
<dbReference type="Gene3D" id="3.30.420.40">
    <property type="match status" value="2"/>
</dbReference>
<dbReference type="InterPro" id="IPR049874">
    <property type="entry name" value="ROK_cs"/>
</dbReference>
<keyword evidence="3" id="KW-0859">Xylose metabolism</keyword>
<protein>
    <submittedName>
        <fullName evidence="4">ROK family transcriptional regulator</fullName>
    </submittedName>
</protein>
<dbReference type="SUPFAM" id="SSF46785">
    <property type="entry name" value="Winged helix' DNA-binding domain"/>
    <property type="match status" value="1"/>
</dbReference>
<dbReference type="Proteomes" id="UP001223261">
    <property type="component" value="Chromosome"/>
</dbReference>
<comment type="similarity">
    <text evidence="2">Belongs to the ROK (NagC/XylR) family.</text>
</comment>
<dbReference type="RefSeq" id="WP_282862146.1">
    <property type="nucleotide sequence ID" value="NZ_CP118848.1"/>
</dbReference>
<dbReference type="InterPro" id="IPR043129">
    <property type="entry name" value="ATPase_NBD"/>
</dbReference>
<dbReference type="PANTHER" id="PTHR18964:SF149">
    <property type="entry name" value="BIFUNCTIONAL UDP-N-ACETYLGLUCOSAMINE 2-EPIMERASE_N-ACETYLMANNOSAMINE KINASE"/>
    <property type="match status" value="1"/>
</dbReference>
<dbReference type="SUPFAM" id="SSF53067">
    <property type="entry name" value="Actin-like ATPase domain"/>
    <property type="match status" value="1"/>
</dbReference>
<dbReference type="PANTHER" id="PTHR18964">
    <property type="entry name" value="ROK (REPRESSOR, ORF, KINASE) FAMILY"/>
    <property type="match status" value="1"/>
</dbReference>
<dbReference type="Gene3D" id="1.10.10.10">
    <property type="entry name" value="Winged helix-like DNA-binding domain superfamily/Winged helix DNA-binding domain"/>
    <property type="match status" value="1"/>
</dbReference>
<dbReference type="GO" id="GO:0042732">
    <property type="term" value="P:D-xylose metabolic process"/>
    <property type="evidence" value="ECO:0007669"/>
    <property type="project" value="UniProtKB-KW"/>
</dbReference>
<sequence>MEKLDVTNLDSNQKLVLQQIFNNELISRIQISKNLGINKATISSILNKLKEKKLVNEVGQGKSTKSGGRKPILLEINKNFGYVISLDIAYHSIEIIYSYFNGELLKYESIPLANQKITHVLELLKYHINADENFGTHFGLLGIAISVHGIVNNEQEIIHLPFHELEKVSMIESIKEIADVPVIVENEANFSAIYECNVNNSLEINNLITLSIHKGIGAGLIIDQKLYRGVNGEAGEIGKTLVSSIEDNERTYHKIEDLCSQDALVNKINKRLNTQNTLSELKKMYYERNEIVLEEIQQFSIRIAILMYNLNMQLNPKVIYINCPLINEIPDLLDNIKTTFNQYTQKEIEISLTSNVKFATLFGATLAITQKILDIENIKLNF</sequence>
<proteinExistence type="inferred from homology"/>
<dbReference type="InterPro" id="IPR000600">
    <property type="entry name" value="ROK"/>
</dbReference>
<comment type="function">
    <text evidence="1">Transcriptional repressor of xylose-utilizing enzymes.</text>
</comment>
<dbReference type="EMBL" id="CP118848">
    <property type="protein sequence ID" value="WHI59900.1"/>
    <property type="molecule type" value="Genomic_DNA"/>
</dbReference>
<dbReference type="PROSITE" id="PS01125">
    <property type="entry name" value="ROK"/>
    <property type="match status" value="1"/>
</dbReference>
<evidence type="ECO:0000313" key="5">
    <source>
        <dbReference type="Proteomes" id="UP001223261"/>
    </source>
</evidence>
<keyword evidence="3" id="KW-0119">Carbohydrate metabolism</keyword>
<dbReference type="InterPro" id="IPR036390">
    <property type="entry name" value="WH_DNA-bd_sf"/>
</dbReference>
<dbReference type="InterPro" id="IPR036388">
    <property type="entry name" value="WH-like_DNA-bd_sf"/>
</dbReference>
<evidence type="ECO:0000256" key="2">
    <source>
        <dbReference type="ARBA" id="ARBA00006479"/>
    </source>
</evidence>
<accession>A0AAX3W3G2</accession>
<dbReference type="Pfam" id="PF00480">
    <property type="entry name" value="ROK"/>
    <property type="match status" value="1"/>
</dbReference>
<name>A0AAX3W3G2_MAMLE</name>
<reference evidence="4" key="1">
    <citation type="journal article" date="2023" name="Antibiotics">
        <title>Prevalence and Molecular Characterization of Methicillin-Resistant Staphylococci (MRS) and Mammaliicocci (MRM) in Dromedary Camels from Algeria: First Detection of SCCmec-mecC Hybrid in Methicillin-Resistant Mammaliicoccus lentus.</title>
        <authorList>
            <person name="Belhout C."/>
            <person name="Boyen F."/>
            <person name="Vereecke N."/>
            <person name="Theuns S."/>
            <person name="Taibi N."/>
            <person name="Stegger M."/>
            <person name="de la Fe-Rodriguez P.Y."/>
            <person name="Bouayad L."/>
            <person name="Elgroud R."/>
            <person name="Butaye P."/>
        </authorList>
    </citation>
    <scope>NUCLEOTIDE SEQUENCE</scope>
    <source>
        <strain evidence="4">7048</strain>
    </source>
</reference>